<dbReference type="EMBL" id="CADCVN010001211">
    <property type="protein sequence ID" value="CAA9523926.1"/>
    <property type="molecule type" value="Genomic_DNA"/>
</dbReference>
<organism evidence="2">
    <name type="scientific">uncultured Segetibacter sp</name>
    <dbReference type="NCBI Taxonomy" id="481133"/>
    <lineage>
        <taxon>Bacteria</taxon>
        <taxon>Pseudomonadati</taxon>
        <taxon>Bacteroidota</taxon>
        <taxon>Chitinophagia</taxon>
        <taxon>Chitinophagales</taxon>
        <taxon>Chitinophagaceae</taxon>
        <taxon>Segetibacter</taxon>
        <taxon>environmental samples</taxon>
    </lineage>
</organism>
<sequence>MDIYSSPARGNGRRPVIEAPPPLEGEGELSPKPIDLEKKRVFGLQPGVLLIGSFATEKYYISKYK</sequence>
<gene>
    <name evidence="2" type="ORF">AVDCRST_MAG96-3081</name>
</gene>
<reference evidence="2" key="1">
    <citation type="submission" date="2020-02" db="EMBL/GenBank/DDBJ databases">
        <authorList>
            <person name="Meier V. D."/>
        </authorList>
    </citation>
    <scope>NUCLEOTIDE SEQUENCE</scope>
    <source>
        <strain evidence="2">AVDCRST_MAG96</strain>
    </source>
</reference>
<proteinExistence type="predicted"/>
<evidence type="ECO:0000313" key="2">
    <source>
        <dbReference type="EMBL" id="CAA9523926.1"/>
    </source>
</evidence>
<feature type="region of interest" description="Disordered" evidence="1">
    <location>
        <begin position="1"/>
        <end position="31"/>
    </location>
</feature>
<protein>
    <submittedName>
        <fullName evidence="2">Uncharacterized protein</fullName>
    </submittedName>
</protein>
<dbReference type="AlphaFoldDB" id="A0A6J4TJV5"/>
<accession>A0A6J4TJV5</accession>
<evidence type="ECO:0000256" key="1">
    <source>
        <dbReference type="SAM" id="MobiDB-lite"/>
    </source>
</evidence>
<name>A0A6J4TJV5_9BACT</name>